<keyword evidence="3" id="KW-1185">Reference proteome</keyword>
<accession>A0A3N7GCP5</accession>
<protein>
    <submittedName>
        <fullName evidence="2">Uncharacterized protein</fullName>
    </submittedName>
</protein>
<keyword evidence="1" id="KW-0812">Transmembrane</keyword>
<feature type="transmembrane region" description="Helical" evidence="1">
    <location>
        <begin position="22"/>
        <end position="40"/>
    </location>
</feature>
<dbReference type="Proteomes" id="UP000006729">
    <property type="component" value="Chromosome 5"/>
</dbReference>
<reference evidence="2 3" key="1">
    <citation type="journal article" date="2006" name="Science">
        <title>The genome of black cottonwood, Populus trichocarpa (Torr. &amp; Gray).</title>
        <authorList>
            <person name="Tuskan G.A."/>
            <person name="Difazio S."/>
            <person name="Jansson S."/>
            <person name="Bohlmann J."/>
            <person name="Grigoriev I."/>
            <person name="Hellsten U."/>
            <person name="Putnam N."/>
            <person name="Ralph S."/>
            <person name="Rombauts S."/>
            <person name="Salamov A."/>
            <person name="Schein J."/>
            <person name="Sterck L."/>
            <person name="Aerts A."/>
            <person name="Bhalerao R.R."/>
            <person name="Bhalerao R.P."/>
            <person name="Blaudez D."/>
            <person name="Boerjan W."/>
            <person name="Brun A."/>
            <person name="Brunner A."/>
            <person name="Busov V."/>
            <person name="Campbell M."/>
            <person name="Carlson J."/>
            <person name="Chalot M."/>
            <person name="Chapman J."/>
            <person name="Chen G.L."/>
            <person name="Cooper D."/>
            <person name="Coutinho P.M."/>
            <person name="Couturier J."/>
            <person name="Covert S."/>
            <person name="Cronk Q."/>
            <person name="Cunningham R."/>
            <person name="Davis J."/>
            <person name="Degroeve S."/>
            <person name="Dejardin A."/>
            <person name="Depamphilis C."/>
            <person name="Detter J."/>
            <person name="Dirks B."/>
            <person name="Dubchak I."/>
            <person name="Duplessis S."/>
            <person name="Ehlting J."/>
            <person name="Ellis B."/>
            <person name="Gendler K."/>
            <person name="Goodstein D."/>
            <person name="Gribskov M."/>
            <person name="Grimwood J."/>
            <person name="Groover A."/>
            <person name="Gunter L."/>
            <person name="Hamberger B."/>
            <person name="Heinze B."/>
            <person name="Helariutta Y."/>
            <person name="Henrissat B."/>
            <person name="Holligan D."/>
            <person name="Holt R."/>
            <person name="Huang W."/>
            <person name="Islam-Faridi N."/>
            <person name="Jones S."/>
            <person name="Jones-Rhoades M."/>
            <person name="Jorgensen R."/>
            <person name="Joshi C."/>
            <person name="Kangasjarvi J."/>
            <person name="Karlsson J."/>
            <person name="Kelleher C."/>
            <person name="Kirkpatrick R."/>
            <person name="Kirst M."/>
            <person name="Kohler A."/>
            <person name="Kalluri U."/>
            <person name="Larimer F."/>
            <person name="Leebens-Mack J."/>
            <person name="Leple J.C."/>
            <person name="Locascio P."/>
            <person name="Lou Y."/>
            <person name="Lucas S."/>
            <person name="Martin F."/>
            <person name="Montanini B."/>
            <person name="Napoli C."/>
            <person name="Nelson D.R."/>
            <person name="Nelson C."/>
            <person name="Nieminen K."/>
            <person name="Nilsson O."/>
            <person name="Pereda V."/>
            <person name="Peter G."/>
            <person name="Philippe R."/>
            <person name="Pilate G."/>
            <person name="Poliakov A."/>
            <person name="Razumovskaya J."/>
            <person name="Richardson P."/>
            <person name="Rinaldi C."/>
            <person name="Ritland K."/>
            <person name="Rouze P."/>
            <person name="Ryaboy D."/>
            <person name="Schmutz J."/>
            <person name="Schrader J."/>
            <person name="Segerman B."/>
            <person name="Shin H."/>
            <person name="Siddiqui A."/>
            <person name="Sterky F."/>
            <person name="Terry A."/>
            <person name="Tsai C.J."/>
            <person name="Uberbacher E."/>
            <person name="Unneberg P."/>
            <person name="Vahala J."/>
            <person name="Wall K."/>
            <person name="Wessler S."/>
            <person name="Yang G."/>
            <person name="Yin T."/>
            <person name="Douglas C."/>
            <person name="Marra M."/>
            <person name="Sandberg G."/>
            <person name="Van de Peer Y."/>
            <person name="Rokhsar D."/>
        </authorList>
    </citation>
    <scope>NUCLEOTIDE SEQUENCE [LARGE SCALE GENOMIC DNA]</scope>
    <source>
        <strain evidence="3">cv. Nisqually</strain>
    </source>
</reference>
<sequence>MYMKGEDCVRILLLQGKGDSELNLLVFCCFVLYMLVNSLCSQVS</sequence>
<organism evidence="2 3">
    <name type="scientific">Populus trichocarpa</name>
    <name type="common">Western balsam poplar</name>
    <name type="synonym">Populus balsamifera subsp. trichocarpa</name>
    <dbReference type="NCBI Taxonomy" id="3694"/>
    <lineage>
        <taxon>Eukaryota</taxon>
        <taxon>Viridiplantae</taxon>
        <taxon>Streptophyta</taxon>
        <taxon>Embryophyta</taxon>
        <taxon>Tracheophyta</taxon>
        <taxon>Spermatophyta</taxon>
        <taxon>Magnoliopsida</taxon>
        <taxon>eudicotyledons</taxon>
        <taxon>Gunneridae</taxon>
        <taxon>Pentapetalae</taxon>
        <taxon>rosids</taxon>
        <taxon>fabids</taxon>
        <taxon>Malpighiales</taxon>
        <taxon>Salicaceae</taxon>
        <taxon>Saliceae</taxon>
        <taxon>Populus</taxon>
    </lineage>
</organism>
<dbReference type="AlphaFoldDB" id="A0A3N7GCP5"/>
<name>A0A3N7GCP5_POPTR</name>
<proteinExistence type="predicted"/>
<evidence type="ECO:0000313" key="3">
    <source>
        <dbReference type="Proteomes" id="UP000006729"/>
    </source>
</evidence>
<dbReference type="EMBL" id="CM009294">
    <property type="protein sequence ID" value="RQO89954.1"/>
    <property type="molecule type" value="Genomic_DNA"/>
</dbReference>
<dbReference type="InParanoid" id="A0A3N7GCP5"/>
<keyword evidence="1" id="KW-1133">Transmembrane helix</keyword>
<gene>
    <name evidence="2" type="ORF">POPTR_005G032250</name>
</gene>
<evidence type="ECO:0000256" key="1">
    <source>
        <dbReference type="SAM" id="Phobius"/>
    </source>
</evidence>
<keyword evidence="1" id="KW-0472">Membrane</keyword>
<evidence type="ECO:0000313" key="2">
    <source>
        <dbReference type="EMBL" id="RQO89954.1"/>
    </source>
</evidence>